<organism evidence="2 3">
    <name type="scientific">Deinococcus radiotolerans</name>
    <dbReference type="NCBI Taxonomy" id="1309407"/>
    <lineage>
        <taxon>Bacteria</taxon>
        <taxon>Thermotogati</taxon>
        <taxon>Deinococcota</taxon>
        <taxon>Deinococci</taxon>
        <taxon>Deinococcales</taxon>
        <taxon>Deinococcaceae</taxon>
        <taxon>Deinococcus</taxon>
    </lineage>
</organism>
<sequence length="1133" mass="116976">MTKRLSATLLTALLALTACGAPSANTPVATPKPVKPIQSAGVFTLNMNGVGRNAQAMTSSVTRAGLSAQAGEVNGLTFKSKSASSVADMQNGVLHLVATFTVTNNTTTAINVPTFVPVDTSGAYATDGETPFLNVVTRTGQPISPAGIRLERAHYQTTDPTTQASVITENPTSTPFLSNLDTGALGLTLPASTEAPGISHQGWQTAPLAAGGTVDVDFAVSIKLKGSDVGDDDPFRFSLVFAVADNPGTVALDNIATLQGSTPSGDAASPVAGSTRTVEGIVTSVNTGTNLNGFWIQEEGIDRDADAASSDGIFVYCGTASGNCPAVTLGQRVRVTGVVSEYVKATQLAPTSAGGVVSVATNVPLPEAQTLTLPLPVAQRERHEGMRVTVSGKVTNNFPLGRYASFDIADDRILNFTQLNTPDTTANAAYQVAAKDRYIRIDDGSRAQNPDPEIFARGGQPLSAANTLRGGDQVTATGILTFGNDGTSTTGSTSGGAADAYRIQSTQANVQITDANPRLSTPESVGGTTRVGSMNVLNYFTTLVTTNEGCTPNGTDSANSRGANDCFEFIRQQTKIVKAITGLNPDVLGILEMQNDFDKGSNSSIANLVNALNVEAGAGTYAYINPGKKIGTDVISVAMIYKPASVDPVGTLAILDNSVNATYGDTCNRPTWAQTFQSKANGGRFTAVMMHLKSKGSACSAFNDADTGDGQGNGYIARRNAASAIVSWLGTNPTGVTEDDRVLMGDYNAYASEEPLTILASGGYANVFDKNVYSYQFDGQWGSLDQATATSSMIGQVAGHTKWHINSDEPTVLDYNKEFKTTGQVSSFYSADPFRSSDHDPILLGLNLTAQTPITPPAQTTSISLSAQNSTVTAGQSGTATVTVNRTNYTGAVALAVDNVTGTGTAPSVTVTTQPDTGTSGTLTVDATNATAGTYTVTVRGTGTGVSDATTTFDVTVSSAPVAGTPWINEFSYDSNAANDTGDEYVEVIVPSGVNVSNLSLVLYNGTGGAVYRTDTFAGNIVTTTALNNGYTTYLFSYPTTTGGAFQNGAPDGMALCSGTQLIQFLSYEGAFAGVGGCANGVTSTDVGVSQLGTTPTGQSLQLSGTGNKYSDFTWNAPAANTKGAVNTNQTLN</sequence>
<proteinExistence type="predicted"/>
<dbReference type="SUPFAM" id="SSF56219">
    <property type="entry name" value="DNase I-like"/>
    <property type="match status" value="1"/>
</dbReference>
<keyword evidence="1" id="KW-0732">Signal</keyword>
<keyword evidence="3" id="KW-1185">Reference proteome</keyword>
<dbReference type="PROSITE" id="PS51257">
    <property type="entry name" value="PROKAR_LIPOPROTEIN"/>
    <property type="match status" value="1"/>
</dbReference>
<feature type="signal peptide" evidence="1">
    <location>
        <begin position="1"/>
        <end position="20"/>
    </location>
</feature>
<dbReference type="EMBL" id="BMPE01000006">
    <property type="protein sequence ID" value="GGL05091.1"/>
    <property type="molecule type" value="Genomic_DNA"/>
</dbReference>
<gene>
    <name evidence="2" type="ORF">GCM10010844_24840</name>
</gene>
<reference evidence="3" key="1">
    <citation type="journal article" date="2019" name="Int. J. Syst. Evol. Microbiol.">
        <title>The Global Catalogue of Microorganisms (GCM) 10K type strain sequencing project: providing services to taxonomists for standard genome sequencing and annotation.</title>
        <authorList>
            <consortium name="The Broad Institute Genomics Platform"/>
            <consortium name="The Broad Institute Genome Sequencing Center for Infectious Disease"/>
            <person name="Wu L."/>
            <person name="Ma J."/>
        </authorList>
    </citation>
    <scope>NUCLEOTIDE SEQUENCE [LARGE SCALE GENOMIC DNA]</scope>
    <source>
        <strain evidence="3">JCM 19173</strain>
    </source>
</reference>
<dbReference type="PANTHER" id="PTHR42834:SF1">
    <property type="entry name" value="ENDONUCLEASE_EXONUCLEASE_PHOSPHATASE FAMILY PROTEIN (AFU_ORTHOLOGUE AFUA_3G09210)"/>
    <property type="match status" value="1"/>
</dbReference>
<dbReference type="Gene3D" id="3.60.10.10">
    <property type="entry name" value="Endonuclease/exonuclease/phosphatase"/>
    <property type="match status" value="1"/>
</dbReference>
<comment type="caution">
    <text evidence="2">The sequence shown here is derived from an EMBL/GenBank/DDBJ whole genome shotgun (WGS) entry which is preliminary data.</text>
</comment>
<dbReference type="NCBIfam" id="NF033681">
    <property type="entry name" value="ExeM_NucH_DNase"/>
    <property type="match status" value="1"/>
</dbReference>
<evidence type="ECO:0000256" key="1">
    <source>
        <dbReference type="SAM" id="SignalP"/>
    </source>
</evidence>
<dbReference type="Proteomes" id="UP000604341">
    <property type="component" value="Unassembled WGS sequence"/>
</dbReference>
<dbReference type="InterPro" id="IPR047971">
    <property type="entry name" value="ExeM-like"/>
</dbReference>
<dbReference type="InterPro" id="IPR036691">
    <property type="entry name" value="Endo/exonu/phosph_ase_sf"/>
</dbReference>
<dbReference type="RefSeq" id="WP_229784683.1">
    <property type="nucleotide sequence ID" value="NZ_BMPE01000006.1"/>
</dbReference>
<feature type="chain" id="PRO_5046494405" evidence="1">
    <location>
        <begin position="21"/>
        <end position="1133"/>
    </location>
</feature>
<evidence type="ECO:0000313" key="2">
    <source>
        <dbReference type="EMBL" id="GGL05091.1"/>
    </source>
</evidence>
<accession>A0ABQ2FKV3</accession>
<dbReference type="CDD" id="cd04486">
    <property type="entry name" value="YhcR_OBF_like"/>
    <property type="match status" value="1"/>
</dbReference>
<protein>
    <submittedName>
        <fullName evidence="2">Nuclease</fullName>
    </submittedName>
</protein>
<dbReference type="PANTHER" id="PTHR42834">
    <property type="entry name" value="ENDONUCLEASE/EXONUCLEASE/PHOSPHATASE FAMILY PROTEIN (AFU_ORTHOLOGUE AFUA_3G09210)"/>
    <property type="match status" value="1"/>
</dbReference>
<name>A0ABQ2FKV3_9DEIO</name>
<evidence type="ECO:0000313" key="3">
    <source>
        <dbReference type="Proteomes" id="UP000604341"/>
    </source>
</evidence>
<dbReference type="CDD" id="cd10283">
    <property type="entry name" value="MnuA_DNase1-like"/>
    <property type="match status" value="1"/>
</dbReference>